<evidence type="ECO:0000256" key="3">
    <source>
        <dbReference type="PROSITE-ProRule" id="PRU00464"/>
    </source>
</evidence>
<proteinExistence type="predicted"/>
<dbReference type="InterPro" id="IPR001310">
    <property type="entry name" value="Histidine_triad_HIT"/>
</dbReference>
<feature type="active site" description="Tele-AMP-histidine intermediate" evidence="1">
    <location>
        <position position="100"/>
    </location>
</feature>
<feature type="short sequence motif" description="Histidine triad motif" evidence="2 3">
    <location>
        <begin position="98"/>
        <end position="102"/>
    </location>
</feature>
<evidence type="ECO:0000256" key="2">
    <source>
        <dbReference type="PIRSR" id="PIRSR601310-3"/>
    </source>
</evidence>
<dbReference type="EMBL" id="JABZFV010000327">
    <property type="protein sequence ID" value="MBF0935662.1"/>
    <property type="molecule type" value="Genomic_DNA"/>
</dbReference>
<dbReference type="CDD" id="cd01277">
    <property type="entry name" value="HINT_subgroup"/>
    <property type="match status" value="1"/>
</dbReference>
<dbReference type="SUPFAM" id="SSF54197">
    <property type="entry name" value="HIT-like"/>
    <property type="match status" value="1"/>
</dbReference>
<protein>
    <submittedName>
        <fullName evidence="5">HIT family protein</fullName>
    </submittedName>
</protein>
<dbReference type="InterPro" id="IPR011146">
    <property type="entry name" value="HIT-like"/>
</dbReference>
<dbReference type="PRINTS" id="PR00332">
    <property type="entry name" value="HISTRIAD"/>
</dbReference>
<evidence type="ECO:0000313" key="5">
    <source>
        <dbReference type="EMBL" id="MBF0935662.1"/>
    </source>
</evidence>
<evidence type="ECO:0000259" key="4">
    <source>
        <dbReference type="PROSITE" id="PS51084"/>
    </source>
</evidence>
<dbReference type="InterPro" id="IPR039384">
    <property type="entry name" value="HINT"/>
</dbReference>
<sequence>MTDCIFCKIIEGQIPSAKVYEDEDVYAFLDITQVTPGHTLVIPKTHVANIFEYDEDLVAKVMTKLPKISRAVRRAFPDMLGLNILNNNGQAAGQTVFHSHIHLIPRYQGDSDGFGWSFADNSKSYTSEEFSARAAAIASALAQEEEA</sequence>
<dbReference type="Pfam" id="PF01230">
    <property type="entry name" value="HIT"/>
    <property type="match status" value="1"/>
</dbReference>
<name>A0A929QUK1_ABIDE</name>
<reference evidence="5" key="1">
    <citation type="submission" date="2020-04" db="EMBL/GenBank/DDBJ databases">
        <title>Deep metagenomics examines the oral microbiome during advanced dental caries in children, revealing novel taxa and co-occurrences with host molecules.</title>
        <authorList>
            <person name="Baker J.L."/>
            <person name="Morton J.T."/>
            <person name="Dinis M."/>
            <person name="Alvarez R."/>
            <person name="Tran N.C."/>
            <person name="Knight R."/>
            <person name="Edlund A."/>
        </authorList>
    </citation>
    <scope>NUCLEOTIDE SEQUENCE</scope>
    <source>
        <strain evidence="5">JCVI_23_bin.16</strain>
    </source>
</reference>
<evidence type="ECO:0000313" key="6">
    <source>
        <dbReference type="Proteomes" id="UP000757900"/>
    </source>
</evidence>
<dbReference type="GO" id="GO:0003824">
    <property type="term" value="F:catalytic activity"/>
    <property type="evidence" value="ECO:0007669"/>
    <property type="project" value="InterPro"/>
</dbReference>
<organism evidence="5 6">
    <name type="scientific">Abiotrophia defectiva</name>
    <name type="common">Streptococcus defectivus</name>
    <dbReference type="NCBI Taxonomy" id="46125"/>
    <lineage>
        <taxon>Bacteria</taxon>
        <taxon>Bacillati</taxon>
        <taxon>Bacillota</taxon>
        <taxon>Bacilli</taxon>
        <taxon>Lactobacillales</taxon>
        <taxon>Aerococcaceae</taxon>
        <taxon>Abiotrophia</taxon>
    </lineage>
</organism>
<dbReference type="PROSITE" id="PS00892">
    <property type="entry name" value="HIT_1"/>
    <property type="match status" value="1"/>
</dbReference>
<dbReference type="AlphaFoldDB" id="A0A929QUK1"/>
<dbReference type="GO" id="GO:0009117">
    <property type="term" value="P:nucleotide metabolic process"/>
    <property type="evidence" value="ECO:0007669"/>
    <property type="project" value="TreeGrafter"/>
</dbReference>
<evidence type="ECO:0000256" key="1">
    <source>
        <dbReference type="PIRSR" id="PIRSR601310-1"/>
    </source>
</evidence>
<dbReference type="Proteomes" id="UP000757900">
    <property type="component" value="Unassembled WGS sequence"/>
</dbReference>
<comment type="caution">
    <text evidence="5">The sequence shown here is derived from an EMBL/GenBank/DDBJ whole genome shotgun (WGS) entry which is preliminary data.</text>
</comment>
<dbReference type="PANTHER" id="PTHR46648:SF1">
    <property type="entry name" value="ADENOSINE 5'-MONOPHOSPHORAMIDASE HNT1"/>
    <property type="match status" value="1"/>
</dbReference>
<accession>A0A929QUK1</accession>
<dbReference type="Gene3D" id="3.30.428.10">
    <property type="entry name" value="HIT-like"/>
    <property type="match status" value="1"/>
</dbReference>
<feature type="domain" description="HIT" evidence="4">
    <location>
        <begin position="5"/>
        <end position="113"/>
    </location>
</feature>
<dbReference type="FunFam" id="3.30.428.10:FF:000014">
    <property type="entry name" value="Putative histidine triad (HIT) protein"/>
    <property type="match status" value="1"/>
</dbReference>
<dbReference type="PANTHER" id="PTHR46648">
    <property type="entry name" value="HIT FAMILY PROTEIN 1"/>
    <property type="match status" value="1"/>
</dbReference>
<gene>
    <name evidence="5" type="ORF">HXK00_08510</name>
</gene>
<dbReference type="InterPro" id="IPR036265">
    <property type="entry name" value="HIT-like_sf"/>
</dbReference>
<dbReference type="PROSITE" id="PS51084">
    <property type="entry name" value="HIT_2"/>
    <property type="match status" value="1"/>
</dbReference>
<dbReference type="InterPro" id="IPR019808">
    <property type="entry name" value="Histidine_triad_CS"/>
</dbReference>